<keyword evidence="1" id="KW-0812">Transmembrane</keyword>
<feature type="transmembrane region" description="Helical" evidence="1">
    <location>
        <begin position="65"/>
        <end position="87"/>
    </location>
</feature>
<feature type="transmembrane region" description="Helical" evidence="1">
    <location>
        <begin position="21"/>
        <end position="45"/>
    </location>
</feature>
<dbReference type="Pfam" id="PF10011">
    <property type="entry name" value="DUF2254"/>
    <property type="match status" value="1"/>
</dbReference>
<dbReference type="InterPro" id="IPR018723">
    <property type="entry name" value="DUF2254_membrane"/>
</dbReference>
<evidence type="ECO:0000313" key="2">
    <source>
        <dbReference type="EMBL" id="NJC06837.1"/>
    </source>
</evidence>
<protein>
    <submittedName>
        <fullName evidence="2">Putative membrane protein</fullName>
    </submittedName>
</protein>
<dbReference type="Proteomes" id="UP000558192">
    <property type="component" value="Unassembled WGS sequence"/>
</dbReference>
<keyword evidence="1" id="KW-1133">Transmembrane helix</keyword>
<proteinExistence type="predicted"/>
<comment type="caution">
    <text evidence="2">The sequence shown here is derived from an EMBL/GenBank/DDBJ whole genome shotgun (WGS) entry which is preliminary data.</text>
</comment>
<gene>
    <name evidence="2" type="ORF">GGQ97_002630</name>
</gene>
<sequence length="450" mass="49327">MNRLRAHLSAVRSSYWFVPSLMALSGILLGGIMIWVDASLGASWIEGLGWYQQVRTDGAREVLSTIAGSMVTVAGVVFSITIVALSYASSQYGPRVLTNFMDDRGNTVTLGTFIATFLYSLMVLRTIRGGEEDFVPQYSVIVAMLLAVCSIGVLIYFIHHVLQSIHINHVVERIGRQLVDDARARFPRLIGEDAPEETARSTELSGEIAVTTSDRTGYIQALDGDTLLDIAREADVLIRLRYRPGDFVMEGRGLVDVAPRSRWSDKQDEGLRDCFTVGAKRTPASDLMFLVSELVEIAARALSPGVNDPMTAVTCLDWIGAGGTEFATRELPGAVRSDDTGTPRLIARPDDFPHFVDRSFGRLRQYAAADTIAALHFLRVIGEVAAACRKPDQIDTLRTEVARFAELARVRLAGHNGRSVQERSEVLQRLLSRGVGEIDSRQADWLGGSA</sequence>
<dbReference type="EMBL" id="JAATJC010000001">
    <property type="protein sequence ID" value="NJC06837.1"/>
    <property type="molecule type" value="Genomic_DNA"/>
</dbReference>
<accession>A0A7X5Y801</accession>
<keyword evidence="3" id="KW-1185">Reference proteome</keyword>
<feature type="transmembrane region" description="Helical" evidence="1">
    <location>
        <begin position="139"/>
        <end position="158"/>
    </location>
</feature>
<dbReference type="AlphaFoldDB" id="A0A7X5Y801"/>
<name>A0A7X5Y801_9SPHN</name>
<organism evidence="2 3">
    <name type="scientific">Sphingomonas kaistensis</name>
    <dbReference type="NCBI Taxonomy" id="298708"/>
    <lineage>
        <taxon>Bacteria</taxon>
        <taxon>Pseudomonadati</taxon>
        <taxon>Pseudomonadota</taxon>
        <taxon>Alphaproteobacteria</taxon>
        <taxon>Sphingomonadales</taxon>
        <taxon>Sphingomonadaceae</taxon>
        <taxon>Sphingomonas</taxon>
    </lineage>
</organism>
<keyword evidence="1" id="KW-0472">Membrane</keyword>
<feature type="transmembrane region" description="Helical" evidence="1">
    <location>
        <begin position="108"/>
        <end position="127"/>
    </location>
</feature>
<evidence type="ECO:0000256" key="1">
    <source>
        <dbReference type="SAM" id="Phobius"/>
    </source>
</evidence>
<evidence type="ECO:0000313" key="3">
    <source>
        <dbReference type="Proteomes" id="UP000558192"/>
    </source>
</evidence>
<dbReference type="RefSeq" id="WP_168070301.1">
    <property type="nucleotide sequence ID" value="NZ_JAATJC010000001.1"/>
</dbReference>
<reference evidence="2 3" key="1">
    <citation type="submission" date="2020-03" db="EMBL/GenBank/DDBJ databases">
        <title>Genomic Encyclopedia of Type Strains, Phase IV (KMG-IV): sequencing the most valuable type-strain genomes for metagenomic binning, comparative biology and taxonomic classification.</title>
        <authorList>
            <person name="Goeker M."/>
        </authorList>
    </citation>
    <scope>NUCLEOTIDE SEQUENCE [LARGE SCALE GENOMIC DNA]</scope>
    <source>
        <strain evidence="2 3">DSM 16846</strain>
    </source>
</reference>